<organism evidence="2 3">
    <name type="scientific">Leminorella richardii</name>
    <dbReference type="NCBI Taxonomy" id="158841"/>
    <lineage>
        <taxon>Bacteria</taxon>
        <taxon>Pseudomonadati</taxon>
        <taxon>Pseudomonadota</taxon>
        <taxon>Gammaproteobacteria</taxon>
        <taxon>Enterobacterales</taxon>
        <taxon>Budviciaceae</taxon>
        <taxon>Leminorella</taxon>
    </lineage>
</organism>
<dbReference type="OrthoDB" id="6420088at2"/>
<dbReference type="RefSeq" id="WP_111739750.1">
    <property type="nucleotide sequence ID" value="NZ_LR698987.1"/>
</dbReference>
<evidence type="ECO:0000313" key="3">
    <source>
        <dbReference type="Proteomes" id="UP000249005"/>
    </source>
</evidence>
<name>A0A2X4USB0_9GAMM</name>
<evidence type="ECO:0000256" key="1">
    <source>
        <dbReference type="SAM" id="SignalP"/>
    </source>
</evidence>
<dbReference type="AlphaFoldDB" id="A0A2X4USB0"/>
<feature type="chain" id="PRO_5015970855" description="Lipoprotein" evidence="1">
    <location>
        <begin position="21"/>
        <end position="208"/>
    </location>
</feature>
<dbReference type="Proteomes" id="UP000249005">
    <property type="component" value="Chromosome 1"/>
</dbReference>
<proteinExistence type="predicted"/>
<keyword evidence="1" id="KW-0732">Signal</keyword>
<gene>
    <name evidence="2" type="ORF">NCTC12151_01203</name>
</gene>
<dbReference type="KEGG" id="lri:NCTC12151_01203"/>
<keyword evidence="3" id="KW-1185">Reference proteome</keyword>
<reference evidence="2 3" key="1">
    <citation type="submission" date="2018-06" db="EMBL/GenBank/DDBJ databases">
        <authorList>
            <consortium name="Pathogen Informatics"/>
            <person name="Doyle S."/>
        </authorList>
    </citation>
    <scope>NUCLEOTIDE SEQUENCE [LARGE SCALE GENOMIC DNA]</scope>
    <source>
        <strain evidence="2 3">NCTC12151</strain>
    </source>
</reference>
<protein>
    <recommendedName>
        <fullName evidence="4">Lipoprotein</fullName>
    </recommendedName>
</protein>
<sequence length="208" mass="23436">MKAFTIVAACLFLLTGCSTITTYNQSLKDYEGDDRVGIAFGMTFTSTFSKFDRQVRVYPETLRCIDLYSERNGFVSGNLYGDSVPDNKFIGVPEVEGMSKNRAEFWVSAKDNISIRTIYTGFVKQEGSFPNISKVSESLVSFKPEAGAFYYVMVDMEKVDPITLKYLRVYKITEDAEGKLTLKHVDNIPQINNCPGQQPWFTKMAAVI</sequence>
<accession>A0A2X4USB0</accession>
<dbReference type="EMBL" id="LS483470">
    <property type="protein sequence ID" value="SQI38568.1"/>
    <property type="molecule type" value="Genomic_DNA"/>
</dbReference>
<feature type="signal peptide" evidence="1">
    <location>
        <begin position="1"/>
        <end position="20"/>
    </location>
</feature>
<dbReference type="PROSITE" id="PS51257">
    <property type="entry name" value="PROKAR_LIPOPROTEIN"/>
    <property type="match status" value="1"/>
</dbReference>
<evidence type="ECO:0008006" key="4">
    <source>
        <dbReference type="Google" id="ProtNLM"/>
    </source>
</evidence>
<evidence type="ECO:0000313" key="2">
    <source>
        <dbReference type="EMBL" id="SQI38568.1"/>
    </source>
</evidence>